<dbReference type="OrthoDB" id="771136at2759"/>
<evidence type="ECO:0000313" key="8">
    <source>
        <dbReference type="Proteomes" id="UP001149165"/>
    </source>
</evidence>
<sequence>MRSQSTFLLSLASAALPSAFVQAEGTPAVLTVPLVRTRDTSHQLSKRSNTVDVQSWIDASSYPFIANYTWGTPPQHLEITLETLYNASWVQGVNNDCLGSNASYCEELYNQTASTTAMTLDEPFDFNFSDTYIRGDFVTDVLSIGGIKLNMTMGVNNETVTSQTSLGLAYGNSLTQALADAGEINSPAFSIYDQTILFGGVNKAKYDGPLTTFPITNVSRSTFTTRALRINMSDISVSGSSVASSEFPLDAVFDIQQSWSYLPYSVSQELNKKIGDVSDTWVSGFSNYSCDSLKNDSTVDFKFGGTEFKLNLTDFIDYVPEYDTCIFTIGQGNDTEYEGSVVLGTNFLNLTYAVFDLENDEISLAKRSSGDASDDIVEIKSGKDGVPGASKDDSDSDSDSAAGRVGKSMGLTTLLVASAMFFVAL</sequence>
<dbReference type="AlphaFoldDB" id="A0A9W9F675"/>
<comment type="similarity">
    <text evidence="1">Belongs to the peptidase A1 family.</text>
</comment>
<dbReference type="SUPFAM" id="SSF50630">
    <property type="entry name" value="Acid proteases"/>
    <property type="match status" value="1"/>
</dbReference>
<keyword evidence="8" id="KW-1185">Reference proteome</keyword>
<dbReference type="PANTHER" id="PTHR47966:SF65">
    <property type="entry name" value="ASPARTIC-TYPE ENDOPEPTIDASE"/>
    <property type="match status" value="1"/>
</dbReference>
<evidence type="ECO:0000256" key="4">
    <source>
        <dbReference type="SAM" id="MobiDB-lite"/>
    </source>
</evidence>
<protein>
    <recommendedName>
        <fullName evidence="6">Peptidase A1 domain-containing protein</fullName>
    </recommendedName>
</protein>
<evidence type="ECO:0000256" key="3">
    <source>
        <dbReference type="PIRSR" id="PIRSR601461-2"/>
    </source>
</evidence>
<proteinExistence type="inferred from homology"/>
<gene>
    <name evidence="7" type="ORF">N7456_010113</name>
</gene>
<feature type="disulfide bond" evidence="3">
    <location>
        <begin position="290"/>
        <end position="325"/>
    </location>
</feature>
<feature type="signal peptide" evidence="5">
    <location>
        <begin position="1"/>
        <end position="23"/>
    </location>
</feature>
<feature type="region of interest" description="Disordered" evidence="4">
    <location>
        <begin position="378"/>
        <end position="403"/>
    </location>
</feature>
<evidence type="ECO:0000259" key="6">
    <source>
        <dbReference type="PROSITE" id="PS51767"/>
    </source>
</evidence>
<dbReference type="GO" id="GO:0006508">
    <property type="term" value="P:proteolysis"/>
    <property type="evidence" value="ECO:0007669"/>
    <property type="project" value="InterPro"/>
</dbReference>
<feature type="chain" id="PRO_5040905027" description="Peptidase A1 domain-containing protein" evidence="5">
    <location>
        <begin position="24"/>
        <end position="425"/>
    </location>
</feature>
<dbReference type="InterPro" id="IPR001461">
    <property type="entry name" value="Aspartic_peptidase_A1"/>
</dbReference>
<keyword evidence="5" id="KW-0732">Signal</keyword>
<dbReference type="Gene3D" id="2.40.70.10">
    <property type="entry name" value="Acid Proteases"/>
    <property type="match status" value="2"/>
</dbReference>
<name>A0A9W9F675_9EURO</name>
<feature type="domain" description="Peptidase A1" evidence="6">
    <location>
        <begin position="64"/>
        <end position="365"/>
    </location>
</feature>
<keyword evidence="3" id="KW-1015">Disulfide bond</keyword>
<dbReference type="InterPro" id="IPR033121">
    <property type="entry name" value="PEPTIDASE_A1"/>
</dbReference>
<accession>A0A9W9F675</accession>
<evidence type="ECO:0000256" key="1">
    <source>
        <dbReference type="ARBA" id="ARBA00007447"/>
    </source>
</evidence>
<dbReference type="PANTHER" id="PTHR47966">
    <property type="entry name" value="BETA-SITE APP-CLEAVING ENZYME, ISOFORM A-RELATED"/>
    <property type="match status" value="1"/>
</dbReference>
<evidence type="ECO:0000313" key="7">
    <source>
        <dbReference type="EMBL" id="KAJ5094252.1"/>
    </source>
</evidence>
<reference evidence="7" key="1">
    <citation type="submission" date="2022-11" db="EMBL/GenBank/DDBJ databases">
        <authorList>
            <person name="Petersen C."/>
        </authorList>
    </citation>
    <scope>NUCLEOTIDE SEQUENCE</scope>
    <source>
        <strain evidence="7">IBT 30069</strain>
    </source>
</reference>
<dbReference type="GO" id="GO:0004190">
    <property type="term" value="F:aspartic-type endopeptidase activity"/>
    <property type="evidence" value="ECO:0007669"/>
    <property type="project" value="InterPro"/>
</dbReference>
<dbReference type="InterPro" id="IPR021109">
    <property type="entry name" value="Peptidase_aspartic_dom_sf"/>
</dbReference>
<comment type="caution">
    <text evidence="7">The sequence shown here is derived from an EMBL/GenBank/DDBJ whole genome shotgun (WGS) entry which is preliminary data.</text>
</comment>
<dbReference type="PRINTS" id="PR00792">
    <property type="entry name" value="PEPSIN"/>
</dbReference>
<reference evidence="7" key="2">
    <citation type="journal article" date="2023" name="IMA Fungus">
        <title>Comparative genomic study of the Penicillium genus elucidates a diverse pangenome and 15 lateral gene transfer events.</title>
        <authorList>
            <person name="Petersen C."/>
            <person name="Sorensen T."/>
            <person name="Nielsen M.R."/>
            <person name="Sondergaard T.E."/>
            <person name="Sorensen J.L."/>
            <person name="Fitzpatrick D.A."/>
            <person name="Frisvad J.C."/>
            <person name="Nielsen K.L."/>
        </authorList>
    </citation>
    <scope>NUCLEOTIDE SEQUENCE</scope>
    <source>
        <strain evidence="7">IBT 30069</strain>
    </source>
</reference>
<keyword evidence="2" id="KW-0378">Hydrolase</keyword>
<dbReference type="EMBL" id="JAPQKH010000006">
    <property type="protein sequence ID" value="KAJ5094252.1"/>
    <property type="molecule type" value="Genomic_DNA"/>
</dbReference>
<dbReference type="Pfam" id="PF00026">
    <property type="entry name" value="Asp"/>
    <property type="match status" value="1"/>
</dbReference>
<evidence type="ECO:0000256" key="5">
    <source>
        <dbReference type="SAM" id="SignalP"/>
    </source>
</evidence>
<organism evidence="7 8">
    <name type="scientific">Penicillium angulare</name>
    <dbReference type="NCBI Taxonomy" id="116970"/>
    <lineage>
        <taxon>Eukaryota</taxon>
        <taxon>Fungi</taxon>
        <taxon>Dikarya</taxon>
        <taxon>Ascomycota</taxon>
        <taxon>Pezizomycotina</taxon>
        <taxon>Eurotiomycetes</taxon>
        <taxon>Eurotiomycetidae</taxon>
        <taxon>Eurotiales</taxon>
        <taxon>Aspergillaceae</taxon>
        <taxon>Penicillium</taxon>
    </lineage>
</organism>
<evidence type="ECO:0000256" key="2">
    <source>
        <dbReference type="ARBA" id="ARBA00022801"/>
    </source>
</evidence>
<dbReference type="PROSITE" id="PS51767">
    <property type="entry name" value="PEPTIDASE_A1"/>
    <property type="match status" value="1"/>
</dbReference>
<dbReference type="Proteomes" id="UP001149165">
    <property type="component" value="Unassembled WGS sequence"/>
</dbReference>